<dbReference type="WBParaSite" id="SMTH1_23970.1">
    <property type="protein sequence ID" value="SMTH1_23970.1"/>
    <property type="gene ID" value="SMTH1_23970"/>
</dbReference>
<reference evidence="2" key="1">
    <citation type="submission" date="2023-11" db="UniProtKB">
        <authorList>
            <consortium name="WormBaseParasite"/>
        </authorList>
    </citation>
    <scope>IDENTIFICATION</scope>
</reference>
<evidence type="ECO:0000313" key="1">
    <source>
        <dbReference type="Proteomes" id="UP000050791"/>
    </source>
</evidence>
<dbReference type="Proteomes" id="UP000050791">
    <property type="component" value="Unassembled WGS sequence"/>
</dbReference>
<dbReference type="AlphaFoldDB" id="A0AA85B0J8"/>
<proteinExistence type="predicted"/>
<evidence type="ECO:0000313" key="2">
    <source>
        <dbReference type="WBParaSite" id="SMTH1_23970.1"/>
    </source>
</evidence>
<sequence>MSLSSDTSFLVNVNGDFTFPSTAVRCLMGPVAALTTLTHSSSSVLLLSVLPPSFFLQAKANRPIASCISTFLSVQQNIQSQCELGFEHLL</sequence>
<protein>
    <submittedName>
        <fullName evidence="2">Uncharacterized protein</fullName>
    </submittedName>
</protein>
<name>A0AA85B0J8_9TREM</name>
<organism evidence="1 2">
    <name type="scientific">Schistosoma mattheei</name>
    <dbReference type="NCBI Taxonomy" id="31246"/>
    <lineage>
        <taxon>Eukaryota</taxon>
        <taxon>Metazoa</taxon>
        <taxon>Spiralia</taxon>
        <taxon>Lophotrochozoa</taxon>
        <taxon>Platyhelminthes</taxon>
        <taxon>Trematoda</taxon>
        <taxon>Digenea</taxon>
        <taxon>Strigeidida</taxon>
        <taxon>Schistosomatoidea</taxon>
        <taxon>Schistosomatidae</taxon>
        <taxon>Schistosoma</taxon>
    </lineage>
</organism>
<accession>A0AA85B0J8</accession>